<keyword evidence="11 13" id="KW-0275">Fatty acid biosynthesis</keyword>
<dbReference type="InterPro" id="IPR029045">
    <property type="entry name" value="ClpP/crotonase-like_dom_sf"/>
</dbReference>
<name>A0A8J7TMC3_9BACT</name>
<comment type="catalytic activity">
    <reaction evidence="13">
        <text>N(6)-carboxybiotinyl-L-lysyl-[protein] + acetyl-CoA = N(6)-biotinyl-L-lysyl-[protein] + malonyl-CoA</text>
        <dbReference type="Rhea" id="RHEA:54728"/>
        <dbReference type="Rhea" id="RHEA-COMP:10505"/>
        <dbReference type="Rhea" id="RHEA-COMP:10506"/>
        <dbReference type="ChEBI" id="CHEBI:57288"/>
        <dbReference type="ChEBI" id="CHEBI:57384"/>
        <dbReference type="ChEBI" id="CHEBI:83144"/>
        <dbReference type="ChEBI" id="CHEBI:83145"/>
        <dbReference type="EC" id="2.1.3.15"/>
    </reaction>
</comment>
<keyword evidence="4 13" id="KW-0479">Metal-binding</keyword>
<feature type="binding site" evidence="13">
    <location>
        <position position="39"/>
    </location>
    <ligand>
        <name>Zn(2+)</name>
        <dbReference type="ChEBI" id="CHEBI:29105"/>
    </ligand>
</feature>
<keyword evidence="7 13" id="KW-0276">Fatty acid metabolism</keyword>
<dbReference type="GO" id="GO:0006633">
    <property type="term" value="P:fatty acid biosynthetic process"/>
    <property type="evidence" value="ECO:0007669"/>
    <property type="project" value="UniProtKB-KW"/>
</dbReference>
<evidence type="ECO:0000256" key="2">
    <source>
        <dbReference type="ARBA" id="ARBA00022516"/>
    </source>
</evidence>
<dbReference type="NCBIfam" id="TIGR00515">
    <property type="entry name" value="accD"/>
    <property type="match status" value="1"/>
</dbReference>
<evidence type="ECO:0000256" key="10">
    <source>
        <dbReference type="ARBA" id="ARBA00023098"/>
    </source>
</evidence>
<dbReference type="GO" id="GO:2001295">
    <property type="term" value="P:malonyl-CoA biosynthetic process"/>
    <property type="evidence" value="ECO:0007669"/>
    <property type="project" value="UniProtKB-UniRule"/>
</dbReference>
<evidence type="ECO:0000256" key="1">
    <source>
        <dbReference type="ARBA" id="ARBA00004496"/>
    </source>
</evidence>
<feature type="binding site" evidence="13">
    <location>
        <position position="58"/>
    </location>
    <ligand>
        <name>Zn(2+)</name>
        <dbReference type="ChEBI" id="CHEBI:29105"/>
    </ligand>
</feature>
<dbReference type="InterPro" id="IPR011762">
    <property type="entry name" value="COA_CT_N"/>
</dbReference>
<evidence type="ECO:0000256" key="5">
    <source>
        <dbReference type="ARBA" id="ARBA00022741"/>
    </source>
</evidence>
<evidence type="ECO:0000256" key="14">
    <source>
        <dbReference type="SAM" id="MobiDB-lite"/>
    </source>
</evidence>
<dbReference type="InterPro" id="IPR000438">
    <property type="entry name" value="Acetyl_CoA_COase_Trfase_b_su"/>
</dbReference>
<evidence type="ECO:0000256" key="6">
    <source>
        <dbReference type="ARBA" id="ARBA00022771"/>
    </source>
</evidence>
<dbReference type="Proteomes" id="UP000664277">
    <property type="component" value="Unassembled WGS sequence"/>
</dbReference>
<evidence type="ECO:0000256" key="3">
    <source>
        <dbReference type="ARBA" id="ARBA00022679"/>
    </source>
</evidence>
<keyword evidence="13" id="KW-0963">Cytoplasm</keyword>
<evidence type="ECO:0000256" key="12">
    <source>
        <dbReference type="ARBA" id="ARBA00025280"/>
    </source>
</evidence>
<comment type="cofactor">
    <cofactor evidence="13">
        <name>Zn(2+)</name>
        <dbReference type="ChEBI" id="CHEBI:29105"/>
    </cofactor>
    <text evidence="13">Binds 1 zinc ion per subunit.</text>
</comment>
<sequence length="317" mass="34714">MDLKEWFASRQKRKELQENIKLPLTTEDYCALWTQCFQCRELLYTKDLRANLQVCPKCQYHFRVGALDRIDQIADPGSFVELDAEMTSADPLNFFDTEAYAKRQKEACRKSGLKEAVLTGICAIDSQPVALGAMDFGHFGGSMGSVVGEKVTRLAEEATNNKIPLIVVSSSGGARMQEGILSLMQMAKTSSALKSYHEAGGLYISILAEPTFGGVTASFAMLGDLVIAEPGARIGFAGRRVIEQTIRQKLPADFQTAEYLLKHGQVDMVVERARLKEVLSRLVSFHDVNQAGKNAANANGAGENNRNGAVKSEQLAK</sequence>
<feature type="binding site" evidence="13">
    <location>
        <position position="36"/>
    </location>
    <ligand>
        <name>Zn(2+)</name>
        <dbReference type="ChEBI" id="CHEBI:29105"/>
    </ligand>
</feature>
<keyword evidence="6 13" id="KW-0863">Zinc-finger</keyword>
<feature type="region of interest" description="Disordered" evidence="14">
    <location>
        <begin position="293"/>
        <end position="317"/>
    </location>
</feature>
<evidence type="ECO:0000256" key="8">
    <source>
        <dbReference type="ARBA" id="ARBA00022833"/>
    </source>
</evidence>
<dbReference type="GO" id="GO:0003989">
    <property type="term" value="F:acetyl-CoA carboxylase activity"/>
    <property type="evidence" value="ECO:0007669"/>
    <property type="project" value="InterPro"/>
</dbReference>
<dbReference type="PRINTS" id="PR01070">
    <property type="entry name" value="ACCCTRFRASEB"/>
</dbReference>
<evidence type="ECO:0000256" key="7">
    <source>
        <dbReference type="ARBA" id="ARBA00022832"/>
    </source>
</evidence>
<dbReference type="InterPro" id="IPR041010">
    <property type="entry name" value="Znf-ACC"/>
</dbReference>
<evidence type="ECO:0000313" key="16">
    <source>
        <dbReference type="EMBL" id="MBN8660876.1"/>
    </source>
</evidence>
<keyword evidence="10 13" id="KW-0443">Lipid metabolism</keyword>
<gene>
    <name evidence="13" type="primary">accD</name>
    <name evidence="16" type="ORF">J0M35_10955</name>
</gene>
<evidence type="ECO:0000259" key="15">
    <source>
        <dbReference type="PROSITE" id="PS50980"/>
    </source>
</evidence>
<protein>
    <recommendedName>
        <fullName evidence="13">Acetyl-coenzyme A carboxylase carboxyl transferase subunit beta</fullName>
        <shortName evidence="13">ACCase subunit beta</shortName>
        <shortName evidence="13">Acetyl-CoA carboxylase carboxyltransferase subunit beta</shortName>
        <ecNumber evidence="13">2.1.3.15</ecNumber>
    </recommendedName>
</protein>
<comment type="subcellular location">
    <subcellularLocation>
        <location evidence="1 13">Cytoplasm</location>
    </subcellularLocation>
</comment>
<dbReference type="Pfam" id="PF17848">
    <property type="entry name" value="Zn_ribbon_ACC"/>
    <property type="match status" value="1"/>
</dbReference>
<keyword evidence="2 13" id="KW-0444">Lipid biosynthesis</keyword>
<dbReference type="AlphaFoldDB" id="A0A8J7TMC3"/>
<keyword evidence="5 13" id="KW-0547">Nucleotide-binding</keyword>
<comment type="caution">
    <text evidence="16">The sequence shown here is derived from an EMBL/GenBank/DDBJ whole genome shotgun (WGS) entry which is preliminary data.</text>
</comment>
<keyword evidence="8 13" id="KW-0862">Zinc</keyword>
<keyword evidence="9 13" id="KW-0067">ATP-binding</keyword>
<evidence type="ECO:0000256" key="13">
    <source>
        <dbReference type="HAMAP-Rule" id="MF_01395"/>
    </source>
</evidence>
<comment type="pathway">
    <text evidence="13">Lipid metabolism; malonyl-CoA biosynthesis; malonyl-CoA from acetyl-CoA: step 1/1.</text>
</comment>
<comment type="subunit">
    <text evidence="13">Acetyl-CoA carboxylase is a heterohexamer composed of biotin carboxyl carrier protein (AccB), biotin carboxylase (AccC) and two subunits each of ACCase subunit alpha (AccA) and ACCase subunit beta (AccD).</text>
</comment>
<keyword evidence="16" id="KW-0436">Ligase</keyword>
<dbReference type="PROSITE" id="PS50980">
    <property type="entry name" value="COA_CT_NTER"/>
    <property type="match status" value="1"/>
</dbReference>
<dbReference type="EMBL" id="JAFLCK010000014">
    <property type="protein sequence ID" value="MBN8660876.1"/>
    <property type="molecule type" value="Genomic_DNA"/>
</dbReference>
<evidence type="ECO:0000256" key="9">
    <source>
        <dbReference type="ARBA" id="ARBA00022840"/>
    </source>
</evidence>
<reference evidence="16" key="1">
    <citation type="submission" date="2021-02" db="EMBL/GenBank/DDBJ databases">
        <title>Genome-Resolved Metagenomics of a Microbial Community Performing Photosynthetic Biological Nutrient Removal.</title>
        <authorList>
            <person name="Mcdaniel E.A."/>
        </authorList>
    </citation>
    <scope>NUCLEOTIDE SEQUENCE</scope>
    <source>
        <strain evidence="16">UWPOB_OBS1</strain>
    </source>
</reference>
<feature type="binding site" evidence="13">
    <location>
        <position position="55"/>
    </location>
    <ligand>
        <name>Zn(2+)</name>
        <dbReference type="ChEBI" id="CHEBI:29105"/>
    </ligand>
</feature>
<feature type="domain" description="CoA carboxyltransferase N-terminal" evidence="15">
    <location>
        <begin position="32"/>
        <end position="301"/>
    </location>
</feature>
<dbReference type="Gene3D" id="3.90.226.10">
    <property type="entry name" value="2-enoyl-CoA Hydratase, Chain A, domain 1"/>
    <property type="match status" value="1"/>
</dbReference>
<evidence type="ECO:0000256" key="4">
    <source>
        <dbReference type="ARBA" id="ARBA00022723"/>
    </source>
</evidence>
<dbReference type="PANTHER" id="PTHR42995">
    <property type="entry name" value="ACETYL-COENZYME A CARBOXYLASE CARBOXYL TRANSFERASE SUBUNIT BETA, CHLOROPLASTIC"/>
    <property type="match status" value="1"/>
</dbReference>
<dbReference type="UniPathway" id="UPA00655">
    <property type="reaction ID" value="UER00711"/>
</dbReference>
<dbReference type="PANTHER" id="PTHR42995:SF5">
    <property type="entry name" value="ACETYL-COENZYME A CARBOXYLASE CARBOXYL TRANSFERASE SUBUNIT BETA, CHLOROPLASTIC"/>
    <property type="match status" value="1"/>
</dbReference>
<feature type="compositionally biased region" description="Low complexity" evidence="14">
    <location>
        <begin position="293"/>
        <end position="309"/>
    </location>
</feature>
<dbReference type="InterPro" id="IPR034733">
    <property type="entry name" value="AcCoA_carboxyl_beta"/>
</dbReference>
<comment type="similarity">
    <text evidence="13">Belongs to the AccD/PCCB family.</text>
</comment>
<dbReference type="GO" id="GO:0016743">
    <property type="term" value="F:carboxyl- or carbamoyltransferase activity"/>
    <property type="evidence" value="ECO:0007669"/>
    <property type="project" value="UniProtKB-UniRule"/>
</dbReference>
<dbReference type="GO" id="GO:0009317">
    <property type="term" value="C:acetyl-CoA carboxylase complex"/>
    <property type="evidence" value="ECO:0007669"/>
    <property type="project" value="InterPro"/>
</dbReference>
<organism evidence="16 17">
    <name type="scientific">Candidatus Obscuribacter phosphatis</name>
    <dbReference type="NCBI Taxonomy" id="1906157"/>
    <lineage>
        <taxon>Bacteria</taxon>
        <taxon>Bacillati</taxon>
        <taxon>Candidatus Melainabacteria</taxon>
        <taxon>Candidatus Obscuribacterales</taxon>
        <taxon>Candidatus Obscuribacteraceae</taxon>
        <taxon>Candidatus Obscuribacter</taxon>
    </lineage>
</organism>
<keyword evidence="3 13" id="KW-0808">Transferase</keyword>
<dbReference type="Pfam" id="PF01039">
    <property type="entry name" value="Carboxyl_trans"/>
    <property type="match status" value="1"/>
</dbReference>
<dbReference type="EC" id="2.1.3.15" evidence="13"/>
<evidence type="ECO:0000313" key="17">
    <source>
        <dbReference type="Proteomes" id="UP000664277"/>
    </source>
</evidence>
<dbReference type="GO" id="GO:0008270">
    <property type="term" value="F:zinc ion binding"/>
    <property type="evidence" value="ECO:0007669"/>
    <property type="project" value="UniProtKB-UniRule"/>
</dbReference>
<accession>A0A8J7TMC3</accession>
<dbReference type="SUPFAM" id="SSF52096">
    <property type="entry name" value="ClpP/crotonase"/>
    <property type="match status" value="1"/>
</dbReference>
<proteinExistence type="inferred from homology"/>
<evidence type="ECO:0000256" key="11">
    <source>
        <dbReference type="ARBA" id="ARBA00023160"/>
    </source>
</evidence>
<feature type="zinc finger region" description="C4-type" evidence="13">
    <location>
        <begin position="36"/>
        <end position="58"/>
    </location>
</feature>
<dbReference type="HAMAP" id="MF_01395">
    <property type="entry name" value="AcetylCoA_CT_beta"/>
    <property type="match status" value="1"/>
</dbReference>
<dbReference type="GO" id="GO:0005524">
    <property type="term" value="F:ATP binding"/>
    <property type="evidence" value="ECO:0007669"/>
    <property type="project" value="UniProtKB-KW"/>
</dbReference>
<comment type="function">
    <text evidence="12 13">Component of the acetyl coenzyme A carboxylase (ACC) complex. Biotin carboxylase (BC) catalyzes the carboxylation of biotin on its carrier protein (BCCP) and then the CO(2) group is transferred by the transcarboxylase to acetyl-CoA to form malonyl-CoA.</text>
</comment>